<dbReference type="Proteomes" id="UP000678499">
    <property type="component" value="Unassembled WGS sequence"/>
</dbReference>
<feature type="coiled-coil region" evidence="6">
    <location>
        <begin position="514"/>
        <end position="581"/>
    </location>
</feature>
<keyword evidence="3 5" id="KW-0493">Microtubule</keyword>
<feature type="coiled-coil region" evidence="6">
    <location>
        <begin position="456"/>
        <end position="483"/>
    </location>
</feature>
<evidence type="ECO:0000256" key="1">
    <source>
        <dbReference type="ARBA" id="ARBA00010337"/>
    </source>
</evidence>
<evidence type="ECO:0000256" key="6">
    <source>
        <dbReference type="SAM" id="Coils"/>
    </source>
</evidence>
<dbReference type="Pfam" id="PF04130">
    <property type="entry name" value="GCP_C_terminal"/>
    <property type="match status" value="1"/>
</dbReference>
<comment type="similarity">
    <text evidence="1 5">Belongs to the TUBGCP family.</text>
</comment>
<keyword evidence="4 5" id="KW-0206">Cytoskeleton</keyword>
<evidence type="ECO:0000256" key="2">
    <source>
        <dbReference type="ARBA" id="ARBA00022490"/>
    </source>
</evidence>
<feature type="domain" description="Gamma tubulin complex component C-terminal" evidence="7">
    <location>
        <begin position="840"/>
        <end position="1069"/>
    </location>
</feature>
<dbReference type="GO" id="GO:0051225">
    <property type="term" value="P:spindle assembly"/>
    <property type="evidence" value="ECO:0007669"/>
    <property type="project" value="TreeGrafter"/>
</dbReference>
<dbReference type="PANTHER" id="PTHR19302:SF70">
    <property type="entry name" value="GAMMA-TUBULIN COMPLEX COMPONENT 6"/>
    <property type="match status" value="1"/>
</dbReference>
<dbReference type="GO" id="GO:0051011">
    <property type="term" value="F:microtubule minus-end binding"/>
    <property type="evidence" value="ECO:0007669"/>
    <property type="project" value="TreeGrafter"/>
</dbReference>
<dbReference type="PANTHER" id="PTHR19302">
    <property type="entry name" value="GAMMA TUBULIN COMPLEX PROTEIN"/>
    <property type="match status" value="1"/>
</dbReference>
<proteinExistence type="inferred from homology"/>
<evidence type="ECO:0000256" key="5">
    <source>
        <dbReference type="RuleBase" id="RU363050"/>
    </source>
</evidence>
<dbReference type="InterPro" id="IPR040457">
    <property type="entry name" value="GCP_C"/>
</dbReference>
<protein>
    <recommendedName>
        <fullName evidence="5">Gamma-tubulin complex component</fullName>
    </recommendedName>
</protein>
<dbReference type="GO" id="GO:0051321">
    <property type="term" value="P:meiotic cell cycle"/>
    <property type="evidence" value="ECO:0007669"/>
    <property type="project" value="TreeGrafter"/>
</dbReference>
<dbReference type="InterPro" id="IPR042241">
    <property type="entry name" value="GCP_C_sf"/>
</dbReference>
<dbReference type="GO" id="GO:0007020">
    <property type="term" value="P:microtubule nucleation"/>
    <property type="evidence" value="ECO:0007669"/>
    <property type="project" value="InterPro"/>
</dbReference>
<dbReference type="EMBL" id="CAJPEX010002978">
    <property type="protein sequence ID" value="CAG0921716.1"/>
    <property type="molecule type" value="Genomic_DNA"/>
</dbReference>
<dbReference type="OrthoDB" id="775571at2759"/>
<name>A0A7R9BW32_9CRUS</name>
<evidence type="ECO:0000313" key="9">
    <source>
        <dbReference type="Proteomes" id="UP000678499"/>
    </source>
</evidence>
<keyword evidence="2 5" id="KW-0963">Cytoplasm</keyword>
<sequence>MSLFAGVPLHRSDVHISDSYANFLEDLWQCESAEVESVLSEEEIGTWDDPRCETFLSCETSNSAVSLIPGIGELQWLFRNDVSQPSLSEALASESSNLFPFNDVDLEVNLECSENPEDNVSIMCHDAENLDELIPAWHSACVRLGRLPRQDFSLKLTKSLLMKLISEGAVGNVTSPFAIDLVTGKISTRGLLGGTVLSPEAVTNALASIFELGNAVNQLASLGRKLHKRNVGSHHSWNRVLANVGFFVLKYVCAYRELSCIDLPHEINGHILEDNSRGLVEWKISATLEKIECFGRSSSLLSSIILDLMSRIKKLKITTSLEVIQFLCNAVDRSYVSSERWVAVGVAKFAIDAYMSCLKRGFVEGIDLDDLPDKFTEGSTSCEIIKKLRATVSFKDSEFLNAALRLCAETVGLMKRANTDFETIRELQTMDFAPCYTFLDLSRRKRQLAAFEDMACAEILSVKDQLEEDRRKLESQWAEVIASIEDRSIAVLREIREFQRQESEKIYERKRIVFEQAQAALETYQVELRRRKEEEVFLELKAAKERAEMDAKRASREAALKDEIIAKYSDKNDEMDEETRKMKWREKRLGVGGKKVLQPDQAAEFFSGSLETLPQWARKGIADPAPVVVKERPLWDKVDGPTEVPQVRLPKWAADHVTVEPFDVESFENRAVERVTNRDKVMGTDLDEILQHSDAAVFGKGRSLEDAKICEPSAAENLGNQSKDEALCKFLSLDRTESNSGKIFEMLETMELPRDVSWDDPSVTGSDLSISIKDPETGSAEDGYKRYYEQKLGIPAVEDACLFSSLIFQSIAVEAKLRLTLVDRAFVSWILNKSGAGVLKKLESVWTLFFLQDPYVSSHLARTLRDEEYCQKWYSKGRSVYGVPEPVFSHVLWQEALESSVDCDSYTDCASTFKFAIQQPPLYKGDCERLPNAVLNCSPAWPLDLLLTPENLEKYNRVFVLLLRLKIISENLLAVYAALKQLTGRSSRDAKNTCAVASNPEYRSFLVQRLEMSHFVSALMQFFESQQIRACLQEFKENLMNEVLSWRHFIHLHSEMVDRVHYRCLLGNDKRSGYLL</sequence>
<keyword evidence="6" id="KW-0175">Coiled coil</keyword>
<accession>A0A7R9BW32</accession>
<organism evidence="8">
    <name type="scientific">Notodromas monacha</name>
    <dbReference type="NCBI Taxonomy" id="399045"/>
    <lineage>
        <taxon>Eukaryota</taxon>
        <taxon>Metazoa</taxon>
        <taxon>Ecdysozoa</taxon>
        <taxon>Arthropoda</taxon>
        <taxon>Crustacea</taxon>
        <taxon>Oligostraca</taxon>
        <taxon>Ostracoda</taxon>
        <taxon>Podocopa</taxon>
        <taxon>Podocopida</taxon>
        <taxon>Cypridocopina</taxon>
        <taxon>Cypridoidea</taxon>
        <taxon>Cyprididae</taxon>
        <taxon>Notodromas</taxon>
    </lineage>
</organism>
<reference evidence="8" key="1">
    <citation type="submission" date="2020-11" db="EMBL/GenBank/DDBJ databases">
        <authorList>
            <person name="Tran Van P."/>
        </authorList>
    </citation>
    <scope>NUCLEOTIDE SEQUENCE</scope>
</reference>
<dbReference type="GO" id="GO:0031122">
    <property type="term" value="P:cytoplasmic microtubule organization"/>
    <property type="evidence" value="ECO:0007669"/>
    <property type="project" value="TreeGrafter"/>
</dbReference>
<dbReference type="Gene3D" id="1.20.120.1900">
    <property type="entry name" value="Gamma-tubulin complex, C-terminal domain"/>
    <property type="match status" value="1"/>
</dbReference>
<feature type="non-terminal residue" evidence="8">
    <location>
        <position position="1076"/>
    </location>
</feature>
<comment type="subcellular location">
    <subcellularLocation>
        <location evidence="5">Cytoplasm</location>
        <location evidence="5">Cytoskeleton</location>
        <location evidence="5">Microtubule organizing center</location>
    </subcellularLocation>
</comment>
<dbReference type="GO" id="GO:0000922">
    <property type="term" value="C:spindle pole"/>
    <property type="evidence" value="ECO:0007669"/>
    <property type="project" value="InterPro"/>
</dbReference>
<dbReference type="EMBL" id="OA885015">
    <property type="protein sequence ID" value="CAD7281564.1"/>
    <property type="molecule type" value="Genomic_DNA"/>
</dbReference>
<dbReference type="GO" id="GO:0000278">
    <property type="term" value="P:mitotic cell cycle"/>
    <property type="evidence" value="ECO:0007669"/>
    <property type="project" value="TreeGrafter"/>
</dbReference>
<dbReference type="GO" id="GO:0043015">
    <property type="term" value="F:gamma-tubulin binding"/>
    <property type="evidence" value="ECO:0007669"/>
    <property type="project" value="InterPro"/>
</dbReference>
<evidence type="ECO:0000256" key="3">
    <source>
        <dbReference type="ARBA" id="ARBA00022701"/>
    </source>
</evidence>
<dbReference type="AlphaFoldDB" id="A0A7R9BW32"/>
<dbReference type="InterPro" id="IPR007259">
    <property type="entry name" value="GCP"/>
</dbReference>
<dbReference type="GO" id="GO:0000930">
    <property type="term" value="C:gamma-tubulin complex"/>
    <property type="evidence" value="ECO:0007669"/>
    <property type="project" value="TreeGrafter"/>
</dbReference>
<dbReference type="GO" id="GO:0005874">
    <property type="term" value="C:microtubule"/>
    <property type="evidence" value="ECO:0007669"/>
    <property type="project" value="UniProtKB-KW"/>
</dbReference>
<evidence type="ECO:0000313" key="8">
    <source>
        <dbReference type="EMBL" id="CAD7281564.1"/>
    </source>
</evidence>
<keyword evidence="9" id="KW-1185">Reference proteome</keyword>
<evidence type="ECO:0000256" key="4">
    <source>
        <dbReference type="ARBA" id="ARBA00023212"/>
    </source>
</evidence>
<gene>
    <name evidence="8" type="ORF">NMOB1V02_LOCUS9207</name>
</gene>
<evidence type="ECO:0000259" key="7">
    <source>
        <dbReference type="Pfam" id="PF04130"/>
    </source>
</evidence>